<dbReference type="EMBL" id="LT598653">
    <property type="protein sequence ID" value="SBV31738.1"/>
    <property type="molecule type" value="Genomic_DNA"/>
</dbReference>
<dbReference type="KEGG" id="sphu:SPPYR_0618"/>
<sequence>MVCQSIGLATLLPTTPQINLDKP</sequence>
<name>A0A1Y5PP15_9SPHN</name>
<accession>A0A1Y5PP15</accession>
<proteinExistence type="predicted"/>
<organism evidence="1">
    <name type="scientific">uncultured Sphingopyxis sp</name>
    <dbReference type="NCBI Taxonomy" id="310581"/>
    <lineage>
        <taxon>Bacteria</taxon>
        <taxon>Pseudomonadati</taxon>
        <taxon>Pseudomonadota</taxon>
        <taxon>Alphaproteobacteria</taxon>
        <taxon>Sphingomonadales</taxon>
        <taxon>Sphingomonadaceae</taxon>
        <taxon>Sphingopyxis</taxon>
        <taxon>environmental samples</taxon>
    </lineage>
</organism>
<evidence type="ECO:0000313" key="1">
    <source>
        <dbReference type="EMBL" id="SBV31738.1"/>
    </source>
</evidence>
<reference evidence="1" key="1">
    <citation type="submission" date="2016-03" db="EMBL/GenBank/DDBJ databases">
        <authorList>
            <person name="Ploux O."/>
        </authorList>
    </citation>
    <scope>NUCLEOTIDE SEQUENCE</scope>
    <source>
        <strain evidence="1">UC10</strain>
    </source>
</reference>
<dbReference type="AlphaFoldDB" id="A0A1Y5PP15"/>
<gene>
    <name evidence="1" type="ORF">SPPYR_0618</name>
</gene>
<protein>
    <submittedName>
        <fullName evidence="1">Uncharacterized protein</fullName>
    </submittedName>
</protein>